<dbReference type="InterPro" id="IPR000644">
    <property type="entry name" value="CBS_dom"/>
</dbReference>
<gene>
    <name evidence="2" type="ORF">TQ35_09965</name>
</gene>
<evidence type="ECO:0000313" key="2">
    <source>
        <dbReference type="EMBL" id="KJR77931.1"/>
    </source>
</evidence>
<dbReference type="EMBL" id="JZWS01000306">
    <property type="protein sequence ID" value="KJR77931.1"/>
    <property type="molecule type" value="Genomic_DNA"/>
</dbReference>
<accession>A0A0F2LQ94</accession>
<evidence type="ECO:0000259" key="1">
    <source>
        <dbReference type="Pfam" id="PF00571"/>
    </source>
</evidence>
<dbReference type="Gene3D" id="3.10.580.10">
    <property type="entry name" value="CBS-domain"/>
    <property type="match status" value="1"/>
</dbReference>
<comment type="caution">
    <text evidence="2">The sequence shown here is derived from an EMBL/GenBank/DDBJ whole genome shotgun (WGS) entry which is preliminary data.</text>
</comment>
<sequence>EAGNFVSVVYVMELQGKRENTSEKVRGNWRADSFTDSSLERALEVMGRNKTKWVSVMEGEKLVGILTLESLFKAYEREISGKSANQGPSYDRDAV</sequence>
<feature type="domain" description="CBS" evidence="1">
    <location>
        <begin position="36"/>
        <end position="75"/>
    </location>
</feature>
<dbReference type="Pfam" id="PF00571">
    <property type="entry name" value="CBS"/>
    <property type="match status" value="1"/>
</dbReference>
<proteinExistence type="predicted"/>
<name>A0A0F2LQ94_9CREN</name>
<dbReference type="AlphaFoldDB" id="A0A0F2LQ94"/>
<dbReference type="InterPro" id="IPR046342">
    <property type="entry name" value="CBS_dom_sf"/>
</dbReference>
<reference evidence="2" key="1">
    <citation type="submission" date="2015-03" db="EMBL/GenBank/DDBJ databases">
        <title>Metagenome Sequencing of an Archaeal-Dominated Microbial Community from a Hot Spring at the Los Azufres Geothermal Field, Mexico.</title>
        <authorList>
            <person name="Servin-Garciduenas L.E."/>
            <person name="Martinez-Romero E."/>
        </authorList>
    </citation>
    <scope>NUCLEOTIDE SEQUENCE [LARGE SCALE GENOMIC DNA]</scope>
    <source>
        <strain evidence="2">AZ1-454</strain>
    </source>
</reference>
<protein>
    <recommendedName>
        <fullName evidence="1">CBS domain-containing protein</fullName>
    </recommendedName>
</protein>
<dbReference type="SUPFAM" id="SSF54631">
    <property type="entry name" value="CBS-domain pair"/>
    <property type="match status" value="1"/>
</dbReference>
<feature type="non-terminal residue" evidence="2">
    <location>
        <position position="1"/>
    </location>
</feature>
<organism evidence="2">
    <name type="scientific">Candidatus Aramenus sulfurataquae</name>
    <dbReference type="NCBI Taxonomy" id="1326980"/>
    <lineage>
        <taxon>Archaea</taxon>
        <taxon>Thermoproteota</taxon>
        <taxon>Thermoprotei</taxon>
        <taxon>Sulfolobales</taxon>
        <taxon>Sulfolobaceae</taxon>
        <taxon>Candidatus Aramenus</taxon>
    </lineage>
</organism>